<comment type="caution">
    <text evidence="7">The sequence shown here is derived from an EMBL/GenBank/DDBJ whole genome shotgun (WGS) entry which is preliminary data.</text>
</comment>
<evidence type="ECO:0000313" key="8">
    <source>
        <dbReference type="Proteomes" id="UP001519460"/>
    </source>
</evidence>
<dbReference type="SUPFAM" id="SSF144091">
    <property type="entry name" value="Rhomboid-like"/>
    <property type="match status" value="1"/>
</dbReference>
<dbReference type="FunFam" id="1.20.1540.10:FF:000004">
    <property type="entry name" value="Transmembrane protein 115"/>
    <property type="match status" value="1"/>
</dbReference>
<reference evidence="7 8" key="1">
    <citation type="journal article" date="2023" name="Sci. Data">
        <title>Genome assembly of the Korean intertidal mud-creeper Batillaria attramentaria.</title>
        <authorList>
            <person name="Patra A.K."/>
            <person name="Ho P.T."/>
            <person name="Jun S."/>
            <person name="Lee S.J."/>
            <person name="Kim Y."/>
            <person name="Won Y.J."/>
        </authorList>
    </citation>
    <scope>NUCLEOTIDE SEQUENCE [LARGE SCALE GENOMIC DNA]</scope>
    <source>
        <strain evidence="7">Wonlab-2016</strain>
    </source>
</reference>
<proteinExistence type="predicted"/>
<sequence length="368" mass="40294">MAAPIARSKMRFMKEQMSAAVGNSSVVVKIIACALIIGYLFSFITSAIPFITVTPGYVMPPNARVYSFFMYCFVELHFWHVLADIAVVILCGKLLEPLWGAPDMLLFFVVVSIGVGLMTAVSYVFTYLVTLNADYLFDVHIYGQAGYIAGFCVAVKQVMPDHCLATLPLGKLRNTHIPLSLLVITIVLRLFGLLPGPYPIMFGWGIIVSWIYLRFYQKHTNGNRGDMADNFGFASFFPSQLQPIVSILSNSIFNALVKIKVCKKPQRRYDVSSPTTITVTLPGTEPHDAERRKQLALKALNDRLNKSDSAPAWPSMDDDTPASPASPAQEPGVATSTAPPLVPPPTLPAKLPLPEFKEPAQKDPAGGT</sequence>
<evidence type="ECO:0000256" key="4">
    <source>
        <dbReference type="ARBA" id="ARBA00023136"/>
    </source>
</evidence>
<evidence type="ECO:0000256" key="6">
    <source>
        <dbReference type="SAM" id="Phobius"/>
    </source>
</evidence>
<keyword evidence="8" id="KW-1185">Reference proteome</keyword>
<feature type="transmembrane region" description="Helical" evidence="6">
    <location>
        <begin position="200"/>
        <end position="217"/>
    </location>
</feature>
<feature type="region of interest" description="Disordered" evidence="5">
    <location>
        <begin position="305"/>
        <end position="368"/>
    </location>
</feature>
<dbReference type="EMBL" id="JACVVK020000019">
    <property type="protein sequence ID" value="KAK7503638.1"/>
    <property type="molecule type" value="Genomic_DNA"/>
</dbReference>
<feature type="transmembrane region" description="Helical" evidence="6">
    <location>
        <begin position="104"/>
        <end position="129"/>
    </location>
</feature>
<dbReference type="PANTHER" id="PTHR13377">
    <property type="entry name" value="PLACENTAL PROTEIN 6"/>
    <property type="match status" value="1"/>
</dbReference>
<dbReference type="Pfam" id="PF08551">
    <property type="entry name" value="DUF1751"/>
    <property type="match status" value="1"/>
</dbReference>
<gene>
    <name evidence="7" type="ORF">BaRGS_00005177</name>
</gene>
<organism evidence="7 8">
    <name type="scientific">Batillaria attramentaria</name>
    <dbReference type="NCBI Taxonomy" id="370345"/>
    <lineage>
        <taxon>Eukaryota</taxon>
        <taxon>Metazoa</taxon>
        <taxon>Spiralia</taxon>
        <taxon>Lophotrochozoa</taxon>
        <taxon>Mollusca</taxon>
        <taxon>Gastropoda</taxon>
        <taxon>Caenogastropoda</taxon>
        <taxon>Sorbeoconcha</taxon>
        <taxon>Cerithioidea</taxon>
        <taxon>Batillariidae</taxon>
        <taxon>Batillaria</taxon>
    </lineage>
</organism>
<dbReference type="Gene3D" id="1.20.1540.10">
    <property type="entry name" value="Rhomboid-like"/>
    <property type="match status" value="1"/>
</dbReference>
<dbReference type="InterPro" id="IPR013861">
    <property type="entry name" value="TMEM115/Pdh1/Rbl19"/>
</dbReference>
<dbReference type="InterPro" id="IPR035952">
    <property type="entry name" value="Rhomboid-like_sf"/>
</dbReference>
<dbReference type="Proteomes" id="UP001519460">
    <property type="component" value="Unassembled WGS sequence"/>
</dbReference>
<protein>
    <recommendedName>
        <fullName evidence="9">Transmembrane protein 115</fullName>
    </recommendedName>
</protein>
<accession>A0ABD0LX07</accession>
<keyword evidence="4 6" id="KW-0472">Membrane</keyword>
<dbReference type="PANTHER" id="PTHR13377:SF3">
    <property type="entry name" value="TRANSMEMBRANE PROTEIN 115"/>
    <property type="match status" value="1"/>
</dbReference>
<comment type="subcellular location">
    <subcellularLocation>
        <location evidence="1">Membrane</location>
        <topology evidence="1">Multi-pass membrane protein</topology>
    </subcellularLocation>
</comment>
<dbReference type="GO" id="GO:0016020">
    <property type="term" value="C:membrane"/>
    <property type="evidence" value="ECO:0007669"/>
    <property type="project" value="UniProtKB-SubCell"/>
</dbReference>
<evidence type="ECO:0008006" key="9">
    <source>
        <dbReference type="Google" id="ProtNLM"/>
    </source>
</evidence>
<keyword evidence="2 6" id="KW-0812">Transmembrane</keyword>
<evidence type="ECO:0000256" key="3">
    <source>
        <dbReference type="ARBA" id="ARBA00022989"/>
    </source>
</evidence>
<feature type="transmembrane region" description="Helical" evidence="6">
    <location>
        <begin position="21"/>
        <end position="48"/>
    </location>
</feature>
<dbReference type="SMART" id="SM01160">
    <property type="entry name" value="DUF1751"/>
    <property type="match status" value="1"/>
</dbReference>
<feature type="transmembrane region" description="Helical" evidence="6">
    <location>
        <begin position="68"/>
        <end position="92"/>
    </location>
</feature>
<dbReference type="AlphaFoldDB" id="A0ABD0LX07"/>
<name>A0ABD0LX07_9CAEN</name>
<keyword evidence="3 6" id="KW-1133">Transmembrane helix</keyword>
<evidence type="ECO:0000313" key="7">
    <source>
        <dbReference type="EMBL" id="KAK7503638.1"/>
    </source>
</evidence>
<evidence type="ECO:0000256" key="5">
    <source>
        <dbReference type="SAM" id="MobiDB-lite"/>
    </source>
</evidence>
<evidence type="ECO:0000256" key="1">
    <source>
        <dbReference type="ARBA" id="ARBA00004141"/>
    </source>
</evidence>
<evidence type="ECO:0000256" key="2">
    <source>
        <dbReference type="ARBA" id="ARBA00022692"/>
    </source>
</evidence>